<organism evidence="1 2">
    <name type="scientific">Avena sativa</name>
    <name type="common">Oat</name>
    <dbReference type="NCBI Taxonomy" id="4498"/>
    <lineage>
        <taxon>Eukaryota</taxon>
        <taxon>Viridiplantae</taxon>
        <taxon>Streptophyta</taxon>
        <taxon>Embryophyta</taxon>
        <taxon>Tracheophyta</taxon>
        <taxon>Spermatophyta</taxon>
        <taxon>Magnoliopsida</taxon>
        <taxon>Liliopsida</taxon>
        <taxon>Poales</taxon>
        <taxon>Poaceae</taxon>
        <taxon>BOP clade</taxon>
        <taxon>Pooideae</taxon>
        <taxon>Poodae</taxon>
        <taxon>Poeae</taxon>
        <taxon>Poeae Chloroplast Group 1 (Aveneae type)</taxon>
        <taxon>Aveninae</taxon>
        <taxon>Avena</taxon>
    </lineage>
</organism>
<sequence>MVASRLLYQNLLDYARFRCVCAQWRSATDSPRGRGVVDRRFHPRLWMMFPEGRGLYPGHPDLGDHIRFFNLDSGAFVRVRLPVFEDHSVLDSINGLLLLQRDGDTAIRLLNPFTDDIVEFPPLKTALANNALLELPSLRSVSTSATFLPQGRITLMLAFNRTLVYAAFATPQDERWTMVSWMAPIPQLHGPVQIQGRLYVANNVALHGSDTNIYEMGAHLLDGPKLITVCPRKILCSSLYLVEYDSEIIVVGHTDAQLSGLKAYKLADIVMGVFNPVTSIGDNTIFLGGRTNLCVSSKVLPTVVGDTIVYYRLGPRCFGQYHLGSATWSQPFDECSLNGIEHGPCSLIRHVLTSCHSKTWNKGTMYSWGDLPSYKWKVKVEFRDGS</sequence>
<reference evidence="1" key="2">
    <citation type="submission" date="2025-09" db="UniProtKB">
        <authorList>
            <consortium name="EnsemblPlants"/>
        </authorList>
    </citation>
    <scope>IDENTIFICATION</scope>
</reference>
<protein>
    <submittedName>
        <fullName evidence="1">Uncharacterized protein</fullName>
    </submittedName>
</protein>
<reference evidence="1" key="1">
    <citation type="submission" date="2021-05" db="EMBL/GenBank/DDBJ databases">
        <authorList>
            <person name="Scholz U."/>
            <person name="Mascher M."/>
            <person name="Fiebig A."/>
        </authorList>
    </citation>
    <scope>NUCLEOTIDE SEQUENCE [LARGE SCALE GENOMIC DNA]</scope>
</reference>
<name>A0ACD5T9R9_AVESA</name>
<dbReference type="Proteomes" id="UP001732700">
    <property type="component" value="Chromosome 1A"/>
</dbReference>
<proteinExistence type="predicted"/>
<evidence type="ECO:0000313" key="2">
    <source>
        <dbReference type="Proteomes" id="UP001732700"/>
    </source>
</evidence>
<accession>A0ACD5T9R9</accession>
<keyword evidence="2" id="KW-1185">Reference proteome</keyword>
<evidence type="ECO:0000313" key="1">
    <source>
        <dbReference type="EnsemblPlants" id="AVESA.00010b.r2.1AG0016090.1.CDS"/>
    </source>
</evidence>
<dbReference type="EnsemblPlants" id="AVESA.00010b.r2.1AG0016090.1">
    <property type="protein sequence ID" value="AVESA.00010b.r2.1AG0016090.1.CDS"/>
    <property type="gene ID" value="AVESA.00010b.r2.1AG0016090"/>
</dbReference>